<dbReference type="EMBL" id="CM008047">
    <property type="protein sequence ID" value="PAN14693.1"/>
    <property type="molecule type" value="Genomic_DNA"/>
</dbReference>
<dbReference type="AlphaFoldDB" id="A0A2S3H3K4"/>
<evidence type="ECO:0000313" key="1">
    <source>
        <dbReference type="EMBL" id="PAN14693.1"/>
    </source>
</evidence>
<accession>A0A2S3H3K4</accession>
<sequence>MPPFPSTLALLVAETRDTAPAPVTGGGDCLEANALGVAAGANALVRAGNCEAASTSSTRSTPI</sequence>
<organism evidence="1">
    <name type="scientific">Panicum hallii</name>
    <dbReference type="NCBI Taxonomy" id="206008"/>
    <lineage>
        <taxon>Eukaryota</taxon>
        <taxon>Viridiplantae</taxon>
        <taxon>Streptophyta</taxon>
        <taxon>Embryophyta</taxon>
        <taxon>Tracheophyta</taxon>
        <taxon>Spermatophyta</taxon>
        <taxon>Magnoliopsida</taxon>
        <taxon>Liliopsida</taxon>
        <taxon>Poales</taxon>
        <taxon>Poaceae</taxon>
        <taxon>PACMAD clade</taxon>
        <taxon>Panicoideae</taxon>
        <taxon>Panicodae</taxon>
        <taxon>Paniceae</taxon>
        <taxon>Panicinae</taxon>
        <taxon>Panicum</taxon>
        <taxon>Panicum sect. Panicum</taxon>
    </lineage>
</organism>
<reference evidence="1" key="1">
    <citation type="submission" date="2018-04" db="EMBL/GenBank/DDBJ databases">
        <title>WGS assembly of Panicum hallii.</title>
        <authorList>
            <person name="Lovell J."/>
            <person name="Jenkins J."/>
            <person name="Lowry D."/>
            <person name="Mamidi S."/>
            <person name="Sreedasyam A."/>
            <person name="Weng X."/>
            <person name="Barry K."/>
            <person name="Bonette J."/>
            <person name="Campitelli B."/>
            <person name="Daum C."/>
            <person name="Gordon S."/>
            <person name="Gould B."/>
            <person name="Lipzen A."/>
            <person name="Macqueen A."/>
            <person name="Palacio-Mejia J."/>
            <person name="Plott C."/>
            <person name="Shakirov E."/>
            <person name="Shu S."/>
            <person name="Yoshinaga Y."/>
            <person name="Zane M."/>
            <person name="Rokhsar D."/>
            <person name="Grimwood J."/>
            <person name="Schmutz J."/>
            <person name="Juenger T."/>
        </authorList>
    </citation>
    <scope>NUCLEOTIDE SEQUENCE [LARGE SCALE GENOMIC DNA]</scope>
    <source>
        <strain evidence="1">FIL2</strain>
    </source>
</reference>
<proteinExistence type="predicted"/>
<dbReference type="Proteomes" id="UP000243499">
    <property type="component" value="Chromosome 2"/>
</dbReference>
<protein>
    <submittedName>
        <fullName evidence="1">Uncharacterized protein</fullName>
    </submittedName>
</protein>
<gene>
    <name evidence="1" type="ORF">PAHAL_2G430400</name>
</gene>
<name>A0A2S3H3K4_9POAL</name>
<dbReference type="Gramene" id="PAN14693">
    <property type="protein sequence ID" value="PAN14693"/>
    <property type="gene ID" value="PAHAL_2G430400"/>
</dbReference>